<gene>
    <name evidence="4" type="ORF">LUZ63_010024</name>
</gene>
<evidence type="ECO:0000313" key="4">
    <source>
        <dbReference type="EMBL" id="KAJ1693326.1"/>
    </source>
</evidence>
<keyword evidence="1" id="KW-0677">Repeat</keyword>
<dbReference type="PANTHER" id="PTHR47926:SF344">
    <property type="entry name" value="OS07G0636900 PROTEIN"/>
    <property type="match status" value="1"/>
</dbReference>
<feature type="repeat" description="PPR" evidence="3">
    <location>
        <begin position="185"/>
        <end position="219"/>
    </location>
</feature>
<dbReference type="FunFam" id="1.25.40.10:FF:000344">
    <property type="entry name" value="Pentatricopeptide repeat-containing protein"/>
    <property type="match status" value="1"/>
</dbReference>
<dbReference type="Pfam" id="PF20431">
    <property type="entry name" value="E_motif"/>
    <property type="match status" value="1"/>
</dbReference>
<dbReference type="FunFam" id="1.25.40.10:FF:000090">
    <property type="entry name" value="Pentatricopeptide repeat-containing protein, chloroplastic"/>
    <property type="match status" value="1"/>
</dbReference>
<dbReference type="Gene3D" id="1.25.40.10">
    <property type="entry name" value="Tetratricopeptide repeat domain"/>
    <property type="match status" value="3"/>
</dbReference>
<dbReference type="Proteomes" id="UP001151287">
    <property type="component" value="Unassembled WGS sequence"/>
</dbReference>
<dbReference type="SUPFAM" id="SSF48452">
    <property type="entry name" value="TPR-like"/>
    <property type="match status" value="1"/>
</dbReference>
<dbReference type="OrthoDB" id="185373at2759"/>
<dbReference type="PANTHER" id="PTHR47926">
    <property type="entry name" value="PENTATRICOPEPTIDE REPEAT-CONTAINING PROTEIN"/>
    <property type="match status" value="1"/>
</dbReference>
<dbReference type="InterPro" id="IPR002885">
    <property type="entry name" value="PPR_rpt"/>
</dbReference>
<comment type="caution">
    <text evidence="4">The sequence shown here is derived from an EMBL/GenBank/DDBJ whole genome shotgun (WGS) entry which is preliminary data.</text>
</comment>
<dbReference type="AlphaFoldDB" id="A0A9Q0HP42"/>
<sequence>MHQFGVYEKPAITASNSTNLLSHYFHLLASSPELRHLRHLHARLLRSGLFSDPFLSTKLLLSYSRHGRLFPSSLRIFHLMPYRNSFTWSTLISELSKSGSSQICFRFFRRMRYADVEVDNFTIPPVLRSCAVIGCLEFCKSVHGLSVKLGLDRNVFVGSAQVMCYNSLSQISDARKVFDEMTKRDTVLWTSMLSGYAQSEKPELAFTFFSMMVHERIVLDVVVMVSLLLACAQLSWLNHGRNIHAYAIRRLPSFPLVLGNALVDMYVKCGSFDCARKMFDSIQYRDVISWTTLILGHGLNGHVNDALSLFDEMCIEGVKPNSITFLGVLSACGHAGLVEKAWELFHRMRKLGLEPELKHYSCIADALARAGQVVEAERFINEMPFEPDGATLRALLSFCRVHGDMETAKRIANKLVIACPESSGCYMSMANIYSDVGQHDESKRVREYMKGINLLKVPGWSTS</sequence>
<evidence type="ECO:0000256" key="2">
    <source>
        <dbReference type="ARBA" id="ARBA00022946"/>
    </source>
</evidence>
<feature type="repeat" description="PPR" evidence="3">
    <location>
        <begin position="84"/>
        <end position="118"/>
    </location>
</feature>
<dbReference type="GO" id="GO:0003723">
    <property type="term" value="F:RNA binding"/>
    <property type="evidence" value="ECO:0007669"/>
    <property type="project" value="InterPro"/>
</dbReference>
<organism evidence="4 5">
    <name type="scientific">Rhynchospora breviuscula</name>
    <dbReference type="NCBI Taxonomy" id="2022672"/>
    <lineage>
        <taxon>Eukaryota</taxon>
        <taxon>Viridiplantae</taxon>
        <taxon>Streptophyta</taxon>
        <taxon>Embryophyta</taxon>
        <taxon>Tracheophyta</taxon>
        <taxon>Spermatophyta</taxon>
        <taxon>Magnoliopsida</taxon>
        <taxon>Liliopsida</taxon>
        <taxon>Poales</taxon>
        <taxon>Cyperaceae</taxon>
        <taxon>Cyperoideae</taxon>
        <taxon>Rhynchosporeae</taxon>
        <taxon>Rhynchospora</taxon>
    </lineage>
</organism>
<dbReference type="Pfam" id="PF13041">
    <property type="entry name" value="PPR_2"/>
    <property type="match status" value="1"/>
</dbReference>
<evidence type="ECO:0000256" key="1">
    <source>
        <dbReference type="ARBA" id="ARBA00022737"/>
    </source>
</evidence>
<evidence type="ECO:0008006" key="6">
    <source>
        <dbReference type="Google" id="ProtNLM"/>
    </source>
</evidence>
<accession>A0A9Q0HP42</accession>
<dbReference type="InterPro" id="IPR046848">
    <property type="entry name" value="E_motif"/>
</dbReference>
<protein>
    <recommendedName>
        <fullName evidence="6">Pentatricopeptide repeat-containing protein</fullName>
    </recommendedName>
</protein>
<evidence type="ECO:0000313" key="5">
    <source>
        <dbReference type="Proteomes" id="UP001151287"/>
    </source>
</evidence>
<proteinExistence type="predicted"/>
<reference evidence="4" key="1">
    <citation type="journal article" date="2022" name="Cell">
        <title>Repeat-based holocentromeres influence genome architecture and karyotype evolution.</title>
        <authorList>
            <person name="Hofstatter P.G."/>
            <person name="Thangavel G."/>
            <person name="Lux T."/>
            <person name="Neumann P."/>
            <person name="Vondrak T."/>
            <person name="Novak P."/>
            <person name="Zhang M."/>
            <person name="Costa L."/>
            <person name="Castellani M."/>
            <person name="Scott A."/>
            <person name="Toegelov H."/>
            <person name="Fuchs J."/>
            <person name="Mata-Sucre Y."/>
            <person name="Dias Y."/>
            <person name="Vanzela A.L.L."/>
            <person name="Huettel B."/>
            <person name="Almeida C.C.S."/>
            <person name="Simkova H."/>
            <person name="Souza G."/>
            <person name="Pedrosa-Harand A."/>
            <person name="Macas J."/>
            <person name="Mayer K.F.X."/>
            <person name="Houben A."/>
            <person name="Marques A."/>
        </authorList>
    </citation>
    <scope>NUCLEOTIDE SEQUENCE</scope>
    <source>
        <strain evidence="4">RhyBre1mFocal</strain>
    </source>
</reference>
<dbReference type="InterPro" id="IPR046960">
    <property type="entry name" value="PPR_At4g14850-like_plant"/>
</dbReference>
<dbReference type="NCBIfam" id="TIGR00756">
    <property type="entry name" value="PPR"/>
    <property type="match status" value="3"/>
</dbReference>
<keyword evidence="5" id="KW-1185">Reference proteome</keyword>
<name>A0A9Q0HP42_9POAL</name>
<feature type="repeat" description="PPR" evidence="3">
    <location>
        <begin position="286"/>
        <end position="320"/>
    </location>
</feature>
<evidence type="ECO:0000256" key="3">
    <source>
        <dbReference type="PROSITE-ProRule" id="PRU00708"/>
    </source>
</evidence>
<dbReference type="PROSITE" id="PS51375">
    <property type="entry name" value="PPR"/>
    <property type="match status" value="4"/>
</dbReference>
<keyword evidence="2" id="KW-0809">Transit peptide</keyword>
<dbReference type="EMBL" id="JAMQYH010000003">
    <property type="protein sequence ID" value="KAJ1693326.1"/>
    <property type="molecule type" value="Genomic_DNA"/>
</dbReference>
<dbReference type="GO" id="GO:0009451">
    <property type="term" value="P:RNA modification"/>
    <property type="evidence" value="ECO:0007669"/>
    <property type="project" value="InterPro"/>
</dbReference>
<dbReference type="InterPro" id="IPR011990">
    <property type="entry name" value="TPR-like_helical_dom_sf"/>
</dbReference>
<dbReference type="Pfam" id="PF01535">
    <property type="entry name" value="PPR"/>
    <property type="match status" value="3"/>
</dbReference>
<feature type="repeat" description="PPR" evidence="3">
    <location>
        <begin position="321"/>
        <end position="355"/>
    </location>
</feature>